<dbReference type="RefSeq" id="WP_316019353.1">
    <property type="nucleotide sequence ID" value="NZ_JAWDID010000025.1"/>
</dbReference>
<keyword evidence="3" id="KW-1185">Reference proteome</keyword>
<dbReference type="Gene3D" id="3.60.15.10">
    <property type="entry name" value="Ribonuclease Z/Hydroxyacylglutathione hydrolase-like"/>
    <property type="match status" value="1"/>
</dbReference>
<dbReference type="InterPro" id="IPR036388">
    <property type="entry name" value="WH-like_DNA-bd_sf"/>
</dbReference>
<organism evidence="2 3">
    <name type="scientific">Bosea rubneri</name>
    <dbReference type="NCBI Taxonomy" id="3075434"/>
    <lineage>
        <taxon>Bacteria</taxon>
        <taxon>Pseudomonadati</taxon>
        <taxon>Pseudomonadota</taxon>
        <taxon>Alphaproteobacteria</taxon>
        <taxon>Hyphomicrobiales</taxon>
        <taxon>Boseaceae</taxon>
        <taxon>Bosea</taxon>
    </lineage>
</organism>
<dbReference type="Pfam" id="PF21221">
    <property type="entry name" value="B_lactamase-like_C"/>
    <property type="match status" value="1"/>
</dbReference>
<name>A0ABU3S9U0_9HYPH</name>
<accession>A0ABU3S9U0</accession>
<evidence type="ECO:0000313" key="3">
    <source>
        <dbReference type="Proteomes" id="UP001254257"/>
    </source>
</evidence>
<proteinExistence type="predicted"/>
<feature type="domain" description="Metallo-beta-lactamase" evidence="1">
    <location>
        <begin position="45"/>
        <end position="262"/>
    </location>
</feature>
<dbReference type="Gene3D" id="1.10.10.10">
    <property type="entry name" value="Winged helix-like DNA-binding domain superfamily/Winged helix DNA-binding domain"/>
    <property type="match status" value="1"/>
</dbReference>
<dbReference type="InterPro" id="IPR050662">
    <property type="entry name" value="Sec-metab_biosynth-thioest"/>
</dbReference>
<reference evidence="2 3" key="1">
    <citation type="submission" date="2023-09" db="EMBL/GenBank/DDBJ databases">
        <title>Whole genome shotgun sequencing (WGS) of Bosea sp. ZW T0_25, isolated from stored onions (Allium cepa).</title>
        <authorList>
            <person name="Stoll D.A."/>
            <person name="Huch M."/>
        </authorList>
    </citation>
    <scope>NUCLEOTIDE SEQUENCE [LARGE SCALE GENOMIC DNA]</scope>
    <source>
        <strain evidence="2 3">ZW T0_25</strain>
    </source>
</reference>
<dbReference type="SUPFAM" id="SSF56281">
    <property type="entry name" value="Metallo-hydrolase/oxidoreductase"/>
    <property type="match status" value="1"/>
</dbReference>
<dbReference type="InterPro" id="IPR036866">
    <property type="entry name" value="RibonucZ/Hydroxyglut_hydro"/>
</dbReference>
<sequence>MTILNAIDSHGLSFPFPEPPAPGQVIEVAPGVLWARIALPFRLDHVNIYLIEDGDGWAVIDTGIGDAATKAAWLALTSGPLAGRRLTRLFVTHYHPDHIGLAGWLHEQFGTPLLTSQTSYLGCLNISLSPGASEAPVYRDFYQRHGLSVEVTEVVSTLGHGYLRMVTPLPPTFTRVVAGDVLRIGGRDFSVLAGDGHAPEQLMFHCAEAGIFLAADQVLAKITPNISVWAVDPEGDPLGLYLRSLRSIAAAIPPETLVLPGHQLPFRGLQARCAELAEHHGERCRLIAEAVAKGPHSVAELVPVMFTRPLDPHQLSFAFSEVFAHVNAMLRLGELRWAEPKAGIMRVEPGR</sequence>
<dbReference type="PANTHER" id="PTHR23131:SF4">
    <property type="entry name" value="METALLO-BETA-LACTAMASE SUPERFAMILY POTEIN"/>
    <property type="match status" value="1"/>
</dbReference>
<gene>
    <name evidence="2" type="ORF">RKE40_16670</name>
</gene>
<dbReference type="Pfam" id="PF00753">
    <property type="entry name" value="Lactamase_B"/>
    <property type="match status" value="1"/>
</dbReference>
<evidence type="ECO:0000313" key="2">
    <source>
        <dbReference type="EMBL" id="MDU0341533.1"/>
    </source>
</evidence>
<dbReference type="InterPro" id="IPR048933">
    <property type="entry name" value="B_lactamase-like_C"/>
</dbReference>
<protein>
    <submittedName>
        <fullName evidence="2">MBL fold metallo-hydrolase</fullName>
    </submittedName>
</protein>
<dbReference type="Proteomes" id="UP001254257">
    <property type="component" value="Unassembled WGS sequence"/>
</dbReference>
<dbReference type="SMART" id="SM00849">
    <property type="entry name" value="Lactamase_B"/>
    <property type="match status" value="1"/>
</dbReference>
<comment type="caution">
    <text evidence="2">The sequence shown here is derived from an EMBL/GenBank/DDBJ whole genome shotgun (WGS) entry which is preliminary data.</text>
</comment>
<evidence type="ECO:0000259" key="1">
    <source>
        <dbReference type="SMART" id="SM00849"/>
    </source>
</evidence>
<dbReference type="InterPro" id="IPR001279">
    <property type="entry name" value="Metallo-B-lactamas"/>
</dbReference>
<dbReference type="PANTHER" id="PTHR23131">
    <property type="entry name" value="ENDORIBONUCLEASE LACTB2"/>
    <property type="match status" value="1"/>
</dbReference>
<dbReference type="EMBL" id="JAWDID010000025">
    <property type="protein sequence ID" value="MDU0341533.1"/>
    <property type="molecule type" value="Genomic_DNA"/>
</dbReference>